<feature type="transmembrane region" description="Helical" evidence="6">
    <location>
        <begin position="66"/>
        <end position="85"/>
    </location>
</feature>
<feature type="transmembrane region" description="Helical" evidence="6">
    <location>
        <begin position="348"/>
        <end position="367"/>
    </location>
</feature>
<evidence type="ECO:0000256" key="3">
    <source>
        <dbReference type="ARBA" id="ARBA00022692"/>
    </source>
</evidence>
<evidence type="ECO:0000259" key="7">
    <source>
        <dbReference type="PROSITE" id="PS50850"/>
    </source>
</evidence>
<gene>
    <name evidence="8" type="ORF">OENOO_65076</name>
</gene>
<dbReference type="Pfam" id="PF07690">
    <property type="entry name" value="MFS_1"/>
    <property type="match status" value="1"/>
</dbReference>
<dbReference type="SUPFAM" id="SSF103473">
    <property type="entry name" value="MFS general substrate transporter"/>
    <property type="match status" value="1"/>
</dbReference>
<feature type="domain" description="Major facilitator superfamily (MFS) profile" evidence="7">
    <location>
        <begin position="24"/>
        <end position="478"/>
    </location>
</feature>
<dbReference type="AlphaFoldDB" id="A0NL05"/>
<feature type="transmembrane region" description="Helical" evidence="6">
    <location>
        <begin position="314"/>
        <end position="336"/>
    </location>
</feature>
<evidence type="ECO:0000313" key="8">
    <source>
        <dbReference type="EMBL" id="EAV38873.1"/>
    </source>
</evidence>
<dbReference type="InterPro" id="IPR011701">
    <property type="entry name" value="MFS"/>
</dbReference>
<feature type="transmembrane region" description="Helical" evidence="6">
    <location>
        <begin position="240"/>
        <end position="261"/>
    </location>
</feature>
<evidence type="ECO:0000256" key="6">
    <source>
        <dbReference type="SAM" id="Phobius"/>
    </source>
</evidence>
<dbReference type="InterPro" id="IPR036259">
    <property type="entry name" value="MFS_trans_sf"/>
</dbReference>
<proteinExistence type="predicted"/>
<dbReference type="Gene3D" id="1.20.1250.20">
    <property type="entry name" value="MFS general substrate transporter like domains"/>
    <property type="match status" value="1"/>
</dbReference>
<feature type="transmembrane region" description="Helical" evidence="6">
    <location>
        <begin position="213"/>
        <end position="234"/>
    </location>
</feature>
<evidence type="ECO:0000256" key="5">
    <source>
        <dbReference type="ARBA" id="ARBA00023136"/>
    </source>
</evidence>
<dbReference type="PANTHER" id="PTHR42718">
    <property type="entry name" value="MAJOR FACILITATOR SUPERFAMILY MULTIDRUG TRANSPORTER MFSC"/>
    <property type="match status" value="1"/>
</dbReference>
<sequence length="484" mass="52811">MNRIERFKKRIDCMKENEEGISKKLLASILAIGIMSFCGVVVETAMNITFPTLIMEFNVSTATVQWMTTIYLLVVAIIMPLSAFFKKRFKVRSLFVTANLLFIFGVFLDAIAPNFLFLLLGRFIQGIGTGIALPLMFNIILEQVPSNKIGMMIGIGTLITAIAPAIGPTFGGIVVATIGWRFIFIFLLPILFVSLILGLITIRQVSSIERDSFDFLSFFGIVLLFGGFIIGFSNVGTSKLFGLSVLGAWLVGFLGFGLLFWRSKNISQPLINFDVFRNLNFTGHAISLFLLQLISLGLALILPNYIQVVNGKSAFISGLILFPAAALGAVLAPLGGKILDNFGAKKPLMFGAFLTFVSSLLFLIFSLRLTDNLILFIYIFYMASVGLTLGNLISNGLKQLPNKLNADGNAILNTLQQFAGAVGTSIVAAIITFSQDKVDSSKKISTALGSKNALLFLLILAFIEFAIITKVVCFNKKQYKSLGN</sequence>
<evidence type="ECO:0000256" key="2">
    <source>
        <dbReference type="ARBA" id="ARBA00022448"/>
    </source>
</evidence>
<feature type="transmembrane region" description="Helical" evidence="6">
    <location>
        <begin position="373"/>
        <end position="393"/>
    </location>
</feature>
<feature type="transmembrane region" description="Helical" evidence="6">
    <location>
        <begin position="414"/>
        <end position="433"/>
    </location>
</feature>
<accession>A0NL05</accession>
<dbReference type="EMBL" id="AAUV01000060">
    <property type="protein sequence ID" value="EAV38873.1"/>
    <property type="molecule type" value="Genomic_DNA"/>
</dbReference>
<dbReference type="Gene3D" id="1.20.1720.10">
    <property type="entry name" value="Multidrug resistance protein D"/>
    <property type="match status" value="1"/>
</dbReference>
<dbReference type="PRINTS" id="PR01036">
    <property type="entry name" value="TCRTETB"/>
</dbReference>
<feature type="transmembrane region" description="Helical" evidence="6">
    <location>
        <begin position="153"/>
        <end position="176"/>
    </location>
</feature>
<keyword evidence="5 6" id="KW-0472">Membrane</keyword>
<protein>
    <submittedName>
        <fullName evidence="8">Drug-export protein, MFS permease</fullName>
    </submittedName>
</protein>
<reference evidence="8 9" key="1">
    <citation type="submission" date="2006-11" db="EMBL/GenBank/DDBJ databases">
        <authorList>
            <consortium name="Laboratoire de Microbiologie (Universite Bourgogne)"/>
            <consortium name="GENOME Express"/>
            <consortium name="UMR Oenologie Ampelologie (Universite Bordeaux 2)"/>
            <person name="Guzzo J."/>
        </authorList>
    </citation>
    <scope>NUCLEOTIDE SEQUENCE [LARGE SCALE GENOMIC DNA]</scope>
    <source>
        <strain evidence="8 9">ATCC BAA-1163</strain>
    </source>
</reference>
<keyword evidence="4 6" id="KW-1133">Transmembrane helix</keyword>
<feature type="transmembrane region" description="Helical" evidence="6">
    <location>
        <begin position="453"/>
        <end position="473"/>
    </location>
</feature>
<dbReference type="Proteomes" id="UP000003346">
    <property type="component" value="Unassembled WGS sequence"/>
</dbReference>
<dbReference type="GO" id="GO:0005886">
    <property type="term" value="C:plasma membrane"/>
    <property type="evidence" value="ECO:0007669"/>
    <property type="project" value="UniProtKB-SubCell"/>
</dbReference>
<comment type="subcellular location">
    <subcellularLocation>
        <location evidence="1">Cell membrane</location>
        <topology evidence="1">Multi-pass membrane protein</topology>
    </subcellularLocation>
</comment>
<keyword evidence="2" id="KW-0813">Transport</keyword>
<keyword evidence="3 6" id="KW-0812">Transmembrane</keyword>
<evidence type="ECO:0000256" key="1">
    <source>
        <dbReference type="ARBA" id="ARBA00004651"/>
    </source>
</evidence>
<feature type="transmembrane region" description="Helical" evidence="6">
    <location>
        <begin position="25"/>
        <end position="46"/>
    </location>
</feature>
<dbReference type="PROSITE" id="PS50850">
    <property type="entry name" value="MFS"/>
    <property type="match status" value="1"/>
</dbReference>
<evidence type="ECO:0000256" key="4">
    <source>
        <dbReference type="ARBA" id="ARBA00022989"/>
    </source>
</evidence>
<evidence type="ECO:0000313" key="9">
    <source>
        <dbReference type="Proteomes" id="UP000003346"/>
    </source>
</evidence>
<dbReference type="GO" id="GO:0022857">
    <property type="term" value="F:transmembrane transporter activity"/>
    <property type="evidence" value="ECO:0007669"/>
    <property type="project" value="InterPro"/>
</dbReference>
<name>A0NL05_OENOE</name>
<organism evidence="8 9">
    <name type="scientific">Oenococcus oeni ATCC BAA-1163</name>
    <dbReference type="NCBI Taxonomy" id="379360"/>
    <lineage>
        <taxon>Bacteria</taxon>
        <taxon>Bacillati</taxon>
        <taxon>Bacillota</taxon>
        <taxon>Bacilli</taxon>
        <taxon>Lactobacillales</taxon>
        <taxon>Lactobacillaceae</taxon>
        <taxon>Oenococcus</taxon>
    </lineage>
</organism>
<dbReference type="PANTHER" id="PTHR42718:SF9">
    <property type="entry name" value="MAJOR FACILITATOR SUPERFAMILY MULTIDRUG TRANSPORTER MFSC"/>
    <property type="match status" value="1"/>
</dbReference>
<feature type="transmembrane region" description="Helical" evidence="6">
    <location>
        <begin position="182"/>
        <end position="201"/>
    </location>
</feature>
<dbReference type="HOGENOM" id="CLU_000960_28_0_9"/>
<feature type="transmembrane region" description="Helical" evidence="6">
    <location>
        <begin position="94"/>
        <end position="117"/>
    </location>
</feature>
<comment type="caution">
    <text evidence="8">The sequence shown here is derived from an EMBL/GenBank/DDBJ whole genome shotgun (WGS) entry which is preliminary data.</text>
</comment>
<dbReference type="InterPro" id="IPR020846">
    <property type="entry name" value="MFS_dom"/>
</dbReference>
<feature type="transmembrane region" description="Helical" evidence="6">
    <location>
        <begin position="123"/>
        <end position="141"/>
    </location>
</feature>
<feature type="transmembrane region" description="Helical" evidence="6">
    <location>
        <begin position="281"/>
        <end position="302"/>
    </location>
</feature>